<protein>
    <submittedName>
        <fullName evidence="1">Uncharacterized protein</fullName>
    </submittedName>
</protein>
<comment type="caution">
    <text evidence="1">The sequence shown here is derived from an EMBL/GenBank/DDBJ whole genome shotgun (WGS) entry which is preliminary data.</text>
</comment>
<dbReference type="AlphaFoldDB" id="A0A1X3DI03"/>
<evidence type="ECO:0000313" key="2">
    <source>
        <dbReference type="Proteomes" id="UP000193303"/>
    </source>
</evidence>
<proteinExistence type="predicted"/>
<dbReference type="EMBL" id="MTAB01000015">
    <property type="protein sequence ID" value="OSI20434.1"/>
    <property type="molecule type" value="Genomic_DNA"/>
</dbReference>
<dbReference type="RefSeq" id="WP_085359628.1">
    <property type="nucleotide sequence ID" value="NZ_MTAB01000015.1"/>
</dbReference>
<accession>A0A1X3DI03</accession>
<evidence type="ECO:0000313" key="1">
    <source>
        <dbReference type="EMBL" id="OSI20434.1"/>
    </source>
</evidence>
<name>A0A1X3DI03_9NEIS</name>
<organism evidence="1 2">
    <name type="scientific">Neisseria dumasiana</name>
    <dbReference type="NCBI Taxonomy" id="1931275"/>
    <lineage>
        <taxon>Bacteria</taxon>
        <taxon>Pseudomonadati</taxon>
        <taxon>Pseudomonadota</taxon>
        <taxon>Betaproteobacteria</taxon>
        <taxon>Neisseriales</taxon>
        <taxon>Neisseriaceae</taxon>
        <taxon>Neisseria</taxon>
    </lineage>
</organism>
<gene>
    <name evidence="1" type="ORF">BV912_07640</name>
</gene>
<reference evidence="2" key="1">
    <citation type="submission" date="2017-01" db="EMBL/GenBank/DDBJ databases">
        <authorList>
            <person name="Mah S.A."/>
            <person name="Swanson W.J."/>
            <person name="Moy G.W."/>
            <person name="Vacquier V.D."/>
        </authorList>
    </citation>
    <scope>NUCLEOTIDE SEQUENCE [LARGE SCALE GENOMIC DNA]</scope>
    <source>
        <strain evidence="2">124861</strain>
    </source>
</reference>
<dbReference type="Proteomes" id="UP000193303">
    <property type="component" value="Unassembled WGS sequence"/>
</dbReference>
<sequence length="62" mass="7554">MNDQVLQEKFEKWHKTTSQYKKYKLSHKKSHDGHYYDNRTTWAYIAFKGGYTAAENERKTHE</sequence>